<dbReference type="InterPro" id="IPR006311">
    <property type="entry name" value="TAT_signal"/>
</dbReference>
<sequence length="595" mass="64957">MSLSRRNFVIATSVAAGGSMVLTACSSGSSTAGKGDKSKGHGGADKYTGSVVVGTKEDSAGAAPEIPGAKKGGTIRGIAPDDFSHLDPQRIYFSWNSAVGDLFIRCLTGYKIASDGSMKLVGDLATDPGTTKDGGKTWEFTLKDGLKWEDGKELTVEDVRHGIERGFAGFTTEGAGYAQQALTGTTDFRGKYKGPFSGKHLDSVVIDKAAKTITFKLAEARPDFNFTLAMSSYGAVPVKGDSKEKYDKDPVSCGPYRIKSHSVDKSMTLVRNEHWDPNNDAIRNAYPDSIVYEFGPESLQATDRLIADSGDDQYAVMAYSGVPAERIQKVLTDPELKKRTFNGLLTGIYYYAINTKRITDVKVRQALIHAWPLEQIRKIYGGPSAGDYATSILSPDILGYAKDDVYGKLKKPQGDPEKAKALLKEAGKEGQKIVYAFPQSNTYDKTKVVIENALKAAGFEPVLKPLESTSYYDGVQKIDNKFDVMWFGWAPDWPTGYTLMQPLFDGGTIADGANNISQLNVDWVNEAIKKNVTIADPVEAGKQWAALDKRIMTEEAPIIPETFQRRFYLYGSKVGGAMFHPQYSSAIFYKLFVKA</sequence>
<name>A0ABY6PQR7_9ACTN</name>
<feature type="domain" description="Solute-binding protein family 5" evidence="1">
    <location>
        <begin position="119"/>
        <end position="508"/>
    </location>
</feature>
<dbReference type="PIRSF" id="PIRSF002741">
    <property type="entry name" value="MppA"/>
    <property type="match status" value="1"/>
</dbReference>
<evidence type="ECO:0000313" key="2">
    <source>
        <dbReference type="EMBL" id="UZK54583.1"/>
    </source>
</evidence>
<dbReference type="EMBL" id="CP098740">
    <property type="protein sequence ID" value="UZK54583.1"/>
    <property type="molecule type" value="Genomic_DNA"/>
</dbReference>
<proteinExistence type="predicted"/>
<dbReference type="PANTHER" id="PTHR30290:SF83">
    <property type="entry name" value="ABC TRANSPORTER SUBSTRATE-BINDING PROTEIN"/>
    <property type="match status" value="1"/>
</dbReference>
<dbReference type="PANTHER" id="PTHR30290">
    <property type="entry name" value="PERIPLASMIC BINDING COMPONENT OF ABC TRANSPORTER"/>
    <property type="match status" value="1"/>
</dbReference>
<dbReference type="InterPro" id="IPR000914">
    <property type="entry name" value="SBP_5_dom"/>
</dbReference>
<reference evidence="2" key="1">
    <citation type="journal article" date="2022" name="Front. Microbiol.">
        <title>Mirubactin C rescues the lethal effect of cell wall biosynthesis mutations in Bacillus subtilis.</title>
        <authorList>
            <person name="Kepplinger B."/>
            <person name="Wen X."/>
            <person name="Tyler A.R."/>
            <person name="Kim B.Y."/>
            <person name="Brown J."/>
            <person name="Banks P."/>
            <person name="Dashti Y."/>
            <person name="Mackenzie E.S."/>
            <person name="Wills C."/>
            <person name="Kawai Y."/>
            <person name="Waldron K.J."/>
            <person name="Allenby N.E.E."/>
            <person name="Wu L.J."/>
            <person name="Hall M.J."/>
            <person name="Errington J."/>
        </authorList>
    </citation>
    <scope>NUCLEOTIDE SEQUENCE</scope>
    <source>
        <strain evidence="2">MDA8-470</strain>
    </source>
</reference>
<dbReference type="Proteomes" id="UP001164963">
    <property type="component" value="Chromosome"/>
</dbReference>
<keyword evidence="3" id="KW-1185">Reference proteome</keyword>
<dbReference type="InterPro" id="IPR030678">
    <property type="entry name" value="Peptide/Ni-bd"/>
</dbReference>
<organism evidence="2 3">
    <name type="scientific">Streptomyces drozdowiczii</name>
    <dbReference type="NCBI Taxonomy" id="202862"/>
    <lineage>
        <taxon>Bacteria</taxon>
        <taxon>Bacillati</taxon>
        <taxon>Actinomycetota</taxon>
        <taxon>Actinomycetes</taxon>
        <taxon>Kitasatosporales</taxon>
        <taxon>Streptomycetaceae</taxon>
        <taxon>Streptomyces</taxon>
    </lineage>
</organism>
<dbReference type="Gene3D" id="3.40.190.10">
    <property type="entry name" value="Periplasmic binding protein-like II"/>
    <property type="match status" value="1"/>
</dbReference>
<evidence type="ECO:0000313" key="3">
    <source>
        <dbReference type="Proteomes" id="UP001164963"/>
    </source>
</evidence>
<dbReference type="Pfam" id="PF00496">
    <property type="entry name" value="SBP_bac_5"/>
    <property type="match status" value="1"/>
</dbReference>
<accession>A0ABY6PQR7</accession>
<dbReference type="PROSITE" id="PS51257">
    <property type="entry name" value="PROKAR_LIPOPROTEIN"/>
    <property type="match status" value="1"/>
</dbReference>
<dbReference type="InterPro" id="IPR039424">
    <property type="entry name" value="SBP_5"/>
</dbReference>
<dbReference type="SUPFAM" id="SSF53850">
    <property type="entry name" value="Periplasmic binding protein-like II"/>
    <property type="match status" value="1"/>
</dbReference>
<dbReference type="CDD" id="cd08506">
    <property type="entry name" value="PBP2_clavulanate_OppA2"/>
    <property type="match status" value="1"/>
</dbReference>
<dbReference type="PROSITE" id="PS51318">
    <property type="entry name" value="TAT"/>
    <property type="match status" value="1"/>
</dbReference>
<protein>
    <submittedName>
        <fullName evidence="2">ABC transporter substrate-binding protein</fullName>
    </submittedName>
</protein>
<gene>
    <name evidence="2" type="ORF">NEH16_10910</name>
</gene>
<dbReference type="Gene3D" id="3.10.105.10">
    <property type="entry name" value="Dipeptide-binding Protein, Domain 3"/>
    <property type="match status" value="1"/>
</dbReference>
<dbReference type="RefSeq" id="WP_265541691.1">
    <property type="nucleotide sequence ID" value="NZ_CP098740.1"/>
</dbReference>
<evidence type="ECO:0000259" key="1">
    <source>
        <dbReference type="Pfam" id="PF00496"/>
    </source>
</evidence>